<keyword evidence="2" id="KW-1185">Reference proteome</keyword>
<name>A0A7W7Z216_9BRAD</name>
<protein>
    <submittedName>
        <fullName evidence="1">Uncharacterized protein</fullName>
    </submittedName>
</protein>
<dbReference type="RefSeq" id="WP_184255521.1">
    <property type="nucleotide sequence ID" value="NZ_JACHIH010000004.1"/>
</dbReference>
<evidence type="ECO:0000313" key="1">
    <source>
        <dbReference type="EMBL" id="MBB5046454.1"/>
    </source>
</evidence>
<evidence type="ECO:0000313" key="2">
    <source>
        <dbReference type="Proteomes" id="UP000542353"/>
    </source>
</evidence>
<gene>
    <name evidence="1" type="ORF">HNR60_001199</name>
</gene>
<reference evidence="1 2" key="1">
    <citation type="submission" date="2020-08" db="EMBL/GenBank/DDBJ databases">
        <title>Genomic Encyclopedia of Type Strains, Phase IV (KMG-IV): sequencing the most valuable type-strain genomes for metagenomic binning, comparative biology and taxonomic classification.</title>
        <authorList>
            <person name="Goeker M."/>
        </authorList>
    </citation>
    <scope>NUCLEOTIDE SEQUENCE [LARGE SCALE GENOMIC DNA]</scope>
    <source>
        <strain evidence="1 2">DSM 12706</strain>
    </source>
</reference>
<sequence>MTLEHAMPTASNSEPIDSRTIRSICRAIGEKLQQSLPLDNPRLPDRLEQLLAEMRRRDGQK</sequence>
<comment type="caution">
    <text evidence="1">The sequence shown here is derived from an EMBL/GenBank/DDBJ whole genome shotgun (WGS) entry which is preliminary data.</text>
</comment>
<proteinExistence type="predicted"/>
<accession>A0A7W7Z216</accession>
<dbReference type="Proteomes" id="UP000542353">
    <property type="component" value="Unassembled WGS sequence"/>
</dbReference>
<dbReference type="AlphaFoldDB" id="A0A7W7Z216"/>
<organism evidence="1 2">
    <name type="scientific">Rhodopseudomonas rhenobacensis</name>
    <dbReference type="NCBI Taxonomy" id="87461"/>
    <lineage>
        <taxon>Bacteria</taxon>
        <taxon>Pseudomonadati</taxon>
        <taxon>Pseudomonadota</taxon>
        <taxon>Alphaproteobacteria</taxon>
        <taxon>Hyphomicrobiales</taxon>
        <taxon>Nitrobacteraceae</taxon>
        <taxon>Rhodopseudomonas</taxon>
    </lineage>
</organism>
<dbReference type="EMBL" id="JACHIH010000004">
    <property type="protein sequence ID" value="MBB5046454.1"/>
    <property type="molecule type" value="Genomic_DNA"/>
</dbReference>